<organism evidence="2 3">
    <name type="scientific">Rossellomorea vietnamensis</name>
    <dbReference type="NCBI Taxonomy" id="218284"/>
    <lineage>
        <taxon>Bacteria</taxon>
        <taxon>Bacillati</taxon>
        <taxon>Bacillota</taxon>
        <taxon>Bacilli</taxon>
        <taxon>Bacillales</taxon>
        <taxon>Bacillaceae</taxon>
        <taxon>Rossellomorea</taxon>
    </lineage>
</organism>
<dbReference type="InterPro" id="IPR035924">
    <property type="entry name" value="FlaG-like_sf"/>
</dbReference>
<keyword evidence="2" id="KW-0969">Cilium</keyword>
<keyword evidence="2" id="KW-0282">Flagellum</keyword>
<dbReference type="SUPFAM" id="SSF160214">
    <property type="entry name" value="FlaG-like"/>
    <property type="match status" value="1"/>
</dbReference>
<sequence>MIEKVTGGSSAFQSISTRQSSETKEIDKIHRVQDKQQESPPQEPVTKEKVEEVVNGVNDFLEASNTSVQFQFHEKLKEYYVTIVDNNSKEVVREIPAKKMLDMYAAMTEYIGLMVDKKI</sequence>
<feature type="region of interest" description="Disordered" evidence="1">
    <location>
        <begin position="1"/>
        <end position="48"/>
    </location>
</feature>
<dbReference type="Pfam" id="PF03646">
    <property type="entry name" value="FlaG"/>
    <property type="match status" value="1"/>
</dbReference>
<evidence type="ECO:0000313" key="3">
    <source>
        <dbReference type="Proteomes" id="UP000322267"/>
    </source>
</evidence>
<proteinExistence type="predicted"/>
<evidence type="ECO:0000256" key="1">
    <source>
        <dbReference type="SAM" id="MobiDB-lite"/>
    </source>
</evidence>
<dbReference type="RefSeq" id="WP_148941142.1">
    <property type="nucleotide sequence ID" value="NZ_VTEI01000009.1"/>
</dbReference>
<dbReference type="AlphaFoldDB" id="A0A5D4NMM4"/>
<dbReference type="PANTHER" id="PTHR37166">
    <property type="entry name" value="PROTEIN FLAG"/>
    <property type="match status" value="1"/>
</dbReference>
<gene>
    <name evidence="2" type="primary">flaG</name>
    <name evidence="2" type="ORF">FZC78_16115</name>
</gene>
<accession>A0A5D4NMM4</accession>
<dbReference type="EMBL" id="VTEI01000009">
    <property type="protein sequence ID" value="TYS15179.1"/>
    <property type="molecule type" value="Genomic_DNA"/>
</dbReference>
<feature type="compositionally biased region" description="Basic and acidic residues" evidence="1">
    <location>
        <begin position="21"/>
        <end position="37"/>
    </location>
</feature>
<evidence type="ECO:0000313" key="2">
    <source>
        <dbReference type="EMBL" id="TYS15179.1"/>
    </source>
</evidence>
<feature type="compositionally biased region" description="Polar residues" evidence="1">
    <location>
        <begin position="7"/>
        <end position="20"/>
    </location>
</feature>
<reference evidence="2 3" key="1">
    <citation type="submission" date="2019-08" db="EMBL/GenBank/DDBJ databases">
        <title>Bacillus genomes from the desert of Cuatro Cienegas, Coahuila.</title>
        <authorList>
            <person name="Olmedo-Alvarez G."/>
        </authorList>
    </citation>
    <scope>NUCLEOTIDE SEQUENCE [LARGE SCALE GENOMIC DNA]</scope>
    <source>
        <strain evidence="2 3">CH34_1T</strain>
    </source>
</reference>
<dbReference type="InterPro" id="IPR005186">
    <property type="entry name" value="FlaG"/>
</dbReference>
<keyword evidence="2" id="KW-0966">Cell projection</keyword>
<dbReference type="Gene3D" id="3.30.160.170">
    <property type="entry name" value="FlaG-like"/>
    <property type="match status" value="1"/>
</dbReference>
<comment type="caution">
    <text evidence="2">The sequence shown here is derived from an EMBL/GenBank/DDBJ whole genome shotgun (WGS) entry which is preliminary data.</text>
</comment>
<dbReference type="OrthoDB" id="9799867at2"/>
<dbReference type="Proteomes" id="UP000322267">
    <property type="component" value="Unassembled WGS sequence"/>
</dbReference>
<protein>
    <submittedName>
        <fullName evidence="2">Flagellar protein FlaG</fullName>
    </submittedName>
</protein>
<dbReference type="PANTHER" id="PTHR37166:SF1">
    <property type="entry name" value="PROTEIN FLAG"/>
    <property type="match status" value="1"/>
</dbReference>
<dbReference type="NCBIfam" id="NF005834">
    <property type="entry name" value="PRK07738.1"/>
    <property type="match status" value="1"/>
</dbReference>
<name>A0A5D4NMM4_9BACI</name>